<reference evidence="2 3" key="1">
    <citation type="submission" date="2023-04" db="EMBL/GenBank/DDBJ databases">
        <title>A novel bacteria isolated from coastal sediment.</title>
        <authorList>
            <person name="Liu X.-J."/>
            <person name="Du Z.-J."/>
        </authorList>
    </citation>
    <scope>NUCLEOTIDE SEQUENCE [LARGE SCALE GENOMIC DNA]</scope>
    <source>
        <strain evidence="2 3">SDUM461004</strain>
    </source>
</reference>
<protein>
    <submittedName>
        <fullName evidence="2">Prepilin-type N-terminal cleavage/methylation domain-containing protein</fullName>
    </submittedName>
</protein>
<name>A0ABU1AH58_9BACT</name>
<keyword evidence="1" id="KW-0472">Membrane</keyword>
<dbReference type="Pfam" id="PF07963">
    <property type="entry name" value="N_methyl"/>
    <property type="match status" value="1"/>
</dbReference>
<dbReference type="Gene3D" id="3.30.700.10">
    <property type="entry name" value="Glycoprotein, Type 4 Pilin"/>
    <property type="match status" value="1"/>
</dbReference>
<evidence type="ECO:0000256" key="1">
    <source>
        <dbReference type="SAM" id="Phobius"/>
    </source>
</evidence>
<dbReference type="PANTHER" id="PTHR30093:SF43">
    <property type="entry name" value="SLR2015 PROTEIN"/>
    <property type="match status" value="1"/>
</dbReference>
<keyword evidence="1" id="KW-0812">Transmembrane</keyword>
<gene>
    <name evidence="2" type="ORF">QEH59_06945</name>
</gene>
<keyword evidence="1" id="KW-1133">Transmembrane helix</keyword>
<dbReference type="RefSeq" id="WP_308984637.1">
    <property type="nucleotide sequence ID" value="NZ_JARXIC010000009.1"/>
</dbReference>
<evidence type="ECO:0000313" key="2">
    <source>
        <dbReference type="EMBL" id="MDQ8194154.1"/>
    </source>
</evidence>
<organism evidence="2 3">
    <name type="scientific">Thalassobacterium sedimentorum</name>
    <dbReference type="NCBI Taxonomy" id="3041258"/>
    <lineage>
        <taxon>Bacteria</taxon>
        <taxon>Pseudomonadati</taxon>
        <taxon>Verrucomicrobiota</taxon>
        <taxon>Opitutia</taxon>
        <taxon>Puniceicoccales</taxon>
        <taxon>Coraliomargaritaceae</taxon>
        <taxon>Thalassobacterium</taxon>
    </lineage>
</organism>
<dbReference type="NCBIfam" id="TIGR02532">
    <property type="entry name" value="IV_pilin_GFxxxE"/>
    <property type="match status" value="1"/>
</dbReference>
<dbReference type="PANTHER" id="PTHR30093">
    <property type="entry name" value="GENERAL SECRETION PATHWAY PROTEIN G"/>
    <property type="match status" value="1"/>
</dbReference>
<proteinExistence type="predicted"/>
<evidence type="ECO:0000313" key="3">
    <source>
        <dbReference type="Proteomes" id="UP001243717"/>
    </source>
</evidence>
<sequence>MNTQANSKKSAFTLIELLSVIGIIAILSAILIPTISKVRESANTTKCASNLRSIGQTIGLIVAEKNAFPFAVEGSYSAFSQRGAIATKAGYDEEDFPADEFTKWDANHIFNCPSSESTSTYRDYGLNAVVMGWGLPEQNPLYESIKPVNLIHPGDTILSADNAADNQVPQTRPYFDVNIWPYQQNIGARHNDKANVLYADYHVEAIPPASILPEQIDPALR</sequence>
<dbReference type="EMBL" id="JARXIC010000009">
    <property type="protein sequence ID" value="MDQ8194154.1"/>
    <property type="molecule type" value="Genomic_DNA"/>
</dbReference>
<dbReference type="SUPFAM" id="SSF54523">
    <property type="entry name" value="Pili subunits"/>
    <property type="match status" value="1"/>
</dbReference>
<accession>A0ABU1AH58</accession>
<comment type="caution">
    <text evidence="2">The sequence shown here is derived from an EMBL/GenBank/DDBJ whole genome shotgun (WGS) entry which is preliminary data.</text>
</comment>
<dbReference type="Proteomes" id="UP001243717">
    <property type="component" value="Unassembled WGS sequence"/>
</dbReference>
<keyword evidence="3" id="KW-1185">Reference proteome</keyword>
<feature type="transmembrane region" description="Helical" evidence="1">
    <location>
        <begin position="12"/>
        <end position="32"/>
    </location>
</feature>
<dbReference type="InterPro" id="IPR012902">
    <property type="entry name" value="N_methyl_site"/>
</dbReference>
<dbReference type="InterPro" id="IPR045584">
    <property type="entry name" value="Pilin-like"/>
</dbReference>